<gene>
    <name evidence="1" type="ORF">RE431_00225</name>
</gene>
<organism evidence="1 2">
    <name type="scientific">Christiangramia sediminicola</name>
    <dbReference type="NCBI Taxonomy" id="3073267"/>
    <lineage>
        <taxon>Bacteria</taxon>
        <taxon>Pseudomonadati</taxon>
        <taxon>Bacteroidota</taxon>
        <taxon>Flavobacteriia</taxon>
        <taxon>Flavobacteriales</taxon>
        <taxon>Flavobacteriaceae</taxon>
        <taxon>Christiangramia</taxon>
    </lineage>
</organism>
<keyword evidence="2" id="KW-1185">Reference proteome</keyword>
<reference evidence="2" key="1">
    <citation type="submission" date="2023-07" db="EMBL/GenBank/DDBJ databases">
        <title>Christiangramia sp. SM2212., a novel bacterium of the family Flavobacteriaceae isolated from the sea sediment.</title>
        <authorList>
            <person name="Wang J."/>
            <person name="Zhang X."/>
        </authorList>
    </citation>
    <scope>NUCLEOTIDE SEQUENCE [LARGE SCALE GENOMIC DNA]</scope>
    <source>
        <strain evidence="2">SM2212</strain>
    </source>
</reference>
<dbReference type="Pfam" id="PF13618">
    <property type="entry name" value="Gluconate_2-dh3"/>
    <property type="match status" value="1"/>
</dbReference>
<dbReference type="GO" id="GO:0016491">
    <property type="term" value="F:oxidoreductase activity"/>
    <property type="evidence" value="ECO:0007669"/>
    <property type="project" value="UniProtKB-KW"/>
</dbReference>
<dbReference type="Proteomes" id="UP001257234">
    <property type="component" value="Unassembled WGS sequence"/>
</dbReference>
<proteinExistence type="predicted"/>
<evidence type="ECO:0000313" key="1">
    <source>
        <dbReference type="EMBL" id="MDR5589044.1"/>
    </source>
</evidence>
<sequence>MNRRESLKSLLVGGVGTGLLISCRLDDDPDLSKVTDIREKDFDYGRTPEEAEYDEELMSKKFYTDEEMATILLIADIIIPGDGDHPPASKTGLAEFIEFITKDLPEHKTPMRGGLRWLDNESNQRFEKGFKMLSEDEQIAIIDDIAYPAEVKPQHVHGAKFFSRLRNLVTTGYFTSKEGIEYLGYQGNRPNVWDGVPPEVLEKHGLAYDEKMLKNSIKPEERNEIEDWKNYEI</sequence>
<dbReference type="InterPro" id="IPR027056">
    <property type="entry name" value="Gluconate_2DH_su3"/>
</dbReference>
<name>A0ABU1EM29_9FLAO</name>
<keyword evidence="1" id="KW-0560">Oxidoreductase</keyword>
<dbReference type="EMBL" id="JAVJIU010000001">
    <property type="protein sequence ID" value="MDR5589044.1"/>
    <property type="molecule type" value="Genomic_DNA"/>
</dbReference>
<dbReference type="RefSeq" id="WP_309559946.1">
    <property type="nucleotide sequence ID" value="NZ_JAVJIU010000001.1"/>
</dbReference>
<comment type="caution">
    <text evidence="1">The sequence shown here is derived from an EMBL/GenBank/DDBJ whole genome shotgun (WGS) entry which is preliminary data.</text>
</comment>
<dbReference type="EC" id="1.-.-.-" evidence="1"/>
<protein>
    <submittedName>
        <fullName evidence="1">Gluconate 2-dehydrogenase subunit 3 family protein</fullName>
        <ecNumber evidence="1">1.-.-.-</ecNumber>
    </submittedName>
</protein>
<accession>A0ABU1EM29</accession>
<dbReference type="PROSITE" id="PS51257">
    <property type="entry name" value="PROKAR_LIPOPROTEIN"/>
    <property type="match status" value="1"/>
</dbReference>
<evidence type="ECO:0000313" key="2">
    <source>
        <dbReference type="Proteomes" id="UP001257234"/>
    </source>
</evidence>